<evidence type="ECO:0000256" key="1">
    <source>
        <dbReference type="SAM" id="MobiDB-lite"/>
    </source>
</evidence>
<dbReference type="InterPro" id="IPR050509">
    <property type="entry name" value="CoA-transferase_III"/>
</dbReference>
<sequence>MAAPDAWQPLEGVRIVDFSMLLPGPLTTVVLADLGAEVIKVEPPGGDYARQMKNNTLKGTNRNKRSIALDLKVASARQVVDRLAAWADVVVEGFRPGVADKLGFGPARLRGINPGLIYCSISGFGQTGPARTHPGHDLAYMAMGGGMAHKGQLRSPPQRAALPVADYLGGAYAGIAILAALRERDRTGKGIAIDLSLYESVLFATLMRFGPETPPTSLTHLFPANDVFACADGKQLALTVVEQKFWDNFVAAVGGAFPEIASPDFADEQGRLEHHLRLMDLLDAMFSTRPAAEWIALLERYDVPAAICVTPAEALASAHARARALHHETAEGPVMPFPAVTDRGRVPPPRRGAPPLSMDAHAILEQIGFERDEAARLLADGAVVAPPS</sequence>
<dbReference type="Gene3D" id="3.30.1540.10">
    <property type="entry name" value="formyl-coa transferase, domain 3"/>
    <property type="match status" value="1"/>
</dbReference>
<dbReference type="PANTHER" id="PTHR48228">
    <property type="entry name" value="SUCCINYL-COA--D-CITRAMALATE COA-TRANSFERASE"/>
    <property type="match status" value="1"/>
</dbReference>
<organism evidence="2 3">
    <name type="scientific">Futiania mangrovi</name>
    <dbReference type="NCBI Taxonomy" id="2959716"/>
    <lineage>
        <taxon>Bacteria</taxon>
        <taxon>Pseudomonadati</taxon>
        <taxon>Pseudomonadota</taxon>
        <taxon>Alphaproteobacteria</taxon>
        <taxon>Futianiales</taxon>
        <taxon>Futianiaceae</taxon>
        <taxon>Futiania</taxon>
    </lineage>
</organism>
<reference evidence="2" key="1">
    <citation type="submission" date="2022-06" db="EMBL/GenBank/DDBJ databases">
        <title>Isolation and Genomics of Futiania mangrovii gen. nov., sp. nov., a Rare and Metabolically-versatile member in the Class Alphaproteobacteria.</title>
        <authorList>
            <person name="Liu L."/>
            <person name="Huang W.-C."/>
            <person name="Pan J."/>
            <person name="Li J."/>
            <person name="Huang Y."/>
            <person name="Du H."/>
            <person name="Liu Y."/>
            <person name="Li M."/>
        </authorList>
    </citation>
    <scope>NUCLEOTIDE SEQUENCE</scope>
    <source>
        <strain evidence="2">FT118</strain>
    </source>
</reference>
<evidence type="ECO:0000313" key="3">
    <source>
        <dbReference type="Proteomes" id="UP001055804"/>
    </source>
</evidence>
<dbReference type="GO" id="GO:0016740">
    <property type="term" value="F:transferase activity"/>
    <property type="evidence" value="ECO:0007669"/>
    <property type="project" value="UniProtKB-KW"/>
</dbReference>
<protein>
    <submittedName>
        <fullName evidence="2">CoA transferase</fullName>
    </submittedName>
</protein>
<dbReference type="InterPro" id="IPR044855">
    <property type="entry name" value="CoA-Trfase_III_dom3_sf"/>
</dbReference>
<gene>
    <name evidence="2" type="ORF">NJQ99_01435</name>
</gene>
<accession>A0A9J6P9R8</accession>
<dbReference type="InterPro" id="IPR003673">
    <property type="entry name" value="CoA-Trfase_fam_III"/>
</dbReference>
<name>A0A9J6P9R8_9PROT</name>
<keyword evidence="2" id="KW-0808">Transferase</keyword>
<dbReference type="Proteomes" id="UP001055804">
    <property type="component" value="Unassembled WGS sequence"/>
</dbReference>
<dbReference type="EMBL" id="JAMZFT010000001">
    <property type="protein sequence ID" value="MCP1335065.1"/>
    <property type="molecule type" value="Genomic_DNA"/>
</dbReference>
<feature type="region of interest" description="Disordered" evidence="1">
    <location>
        <begin position="333"/>
        <end position="356"/>
    </location>
</feature>
<dbReference type="SUPFAM" id="SSF89796">
    <property type="entry name" value="CoA-transferase family III (CaiB/BaiF)"/>
    <property type="match status" value="1"/>
</dbReference>
<dbReference type="RefSeq" id="WP_269331023.1">
    <property type="nucleotide sequence ID" value="NZ_JAMZFT010000001.1"/>
</dbReference>
<dbReference type="AlphaFoldDB" id="A0A9J6P9R8"/>
<comment type="caution">
    <text evidence="2">The sequence shown here is derived from an EMBL/GenBank/DDBJ whole genome shotgun (WGS) entry which is preliminary data.</text>
</comment>
<dbReference type="PANTHER" id="PTHR48228:SF5">
    <property type="entry name" value="ALPHA-METHYLACYL-COA RACEMASE"/>
    <property type="match status" value="1"/>
</dbReference>
<dbReference type="Gene3D" id="3.40.50.10540">
    <property type="entry name" value="Crotonobetainyl-coa:carnitine coa-transferase, domain 1"/>
    <property type="match status" value="1"/>
</dbReference>
<evidence type="ECO:0000313" key="2">
    <source>
        <dbReference type="EMBL" id="MCP1335065.1"/>
    </source>
</evidence>
<proteinExistence type="predicted"/>
<dbReference type="InterPro" id="IPR023606">
    <property type="entry name" value="CoA-Trfase_III_dom_1_sf"/>
</dbReference>
<keyword evidence="3" id="KW-1185">Reference proteome</keyword>
<dbReference type="Pfam" id="PF02515">
    <property type="entry name" value="CoA_transf_3"/>
    <property type="match status" value="1"/>
</dbReference>